<feature type="region of interest" description="Disordered" evidence="4">
    <location>
        <begin position="145"/>
        <end position="168"/>
    </location>
</feature>
<dbReference type="Gene3D" id="3.30.110.10">
    <property type="entry name" value="Translation initiation factor 3 (IF-3), C-terminal domain"/>
    <property type="match status" value="1"/>
</dbReference>
<evidence type="ECO:0000259" key="6">
    <source>
        <dbReference type="Pfam" id="PF05198"/>
    </source>
</evidence>
<feature type="domain" description="Translation initiation factor 3 C-terminal" evidence="5">
    <location>
        <begin position="67"/>
        <end position="152"/>
    </location>
</feature>
<keyword evidence="2 7" id="KW-0396">Initiation factor</keyword>
<dbReference type="GO" id="GO:0005829">
    <property type="term" value="C:cytosol"/>
    <property type="evidence" value="ECO:0007669"/>
    <property type="project" value="TreeGrafter"/>
</dbReference>
<evidence type="ECO:0000256" key="1">
    <source>
        <dbReference type="ARBA" id="ARBA00005439"/>
    </source>
</evidence>
<dbReference type="InterPro" id="IPR001288">
    <property type="entry name" value="Translation_initiation_fac_3"/>
</dbReference>
<feature type="domain" description="Translation initiation factor 3 N-terminal" evidence="6">
    <location>
        <begin position="2"/>
        <end position="59"/>
    </location>
</feature>
<dbReference type="PANTHER" id="PTHR10938">
    <property type="entry name" value="TRANSLATION INITIATION FACTOR IF-3"/>
    <property type="match status" value="1"/>
</dbReference>
<sequence>MVIAADGEQIGVIPLEEALDHAAEAEMDLVEVAPGASPPVCKIMDYGKYRYRQSKKAHDSKKKQKTIKLKEVKTTPNTEEHDYQFKLNHAKRFLADGDKVKVSVFFKGRQIAHSELGMKILDRFIEDLADVAVVEQLPKKEGKTMAVILSPNQADKKNEGKESETTEQ</sequence>
<dbReference type="Gene3D" id="3.10.20.80">
    <property type="entry name" value="Translation initiation factor 3 (IF-3), N-terminal domain"/>
    <property type="match status" value="1"/>
</dbReference>
<dbReference type="InterPro" id="IPR036788">
    <property type="entry name" value="T_IF-3_C_sf"/>
</dbReference>
<dbReference type="Pfam" id="PF00707">
    <property type="entry name" value="IF3_C"/>
    <property type="match status" value="1"/>
</dbReference>
<dbReference type="InterPro" id="IPR019814">
    <property type="entry name" value="Translation_initiation_fac_3_N"/>
</dbReference>
<gene>
    <name evidence="7" type="ORF">MNBD_NITROSPINAE04-837</name>
</gene>
<evidence type="ECO:0000256" key="3">
    <source>
        <dbReference type="ARBA" id="ARBA00022917"/>
    </source>
</evidence>
<dbReference type="FunFam" id="3.30.110.10:FF:000001">
    <property type="entry name" value="Translation initiation factor IF-3"/>
    <property type="match status" value="1"/>
</dbReference>
<dbReference type="SUPFAM" id="SSF54364">
    <property type="entry name" value="Translation initiation factor IF3, N-terminal domain"/>
    <property type="match status" value="1"/>
</dbReference>
<organism evidence="7">
    <name type="scientific">hydrothermal vent metagenome</name>
    <dbReference type="NCBI Taxonomy" id="652676"/>
    <lineage>
        <taxon>unclassified sequences</taxon>
        <taxon>metagenomes</taxon>
        <taxon>ecological metagenomes</taxon>
    </lineage>
</organism>
<reference evidence="7" key="1">
    <citation type="submission" date="2018-06" db="EMBL/GenBank/DDBJ databases">
        <authorList>
            <person name="Zhirakovskaya E."/>
        </authorList>
    </citation>
    <scope>NUCLEOTIDE SEQUENCE</scope>
</reference>
<dbReference type="GO" id="GO:0016020">
    <property type="term" value="C:membrane"/>
    <property type="evidence" value="ECO:0007669"/>
    <property type="project" value="TreeGrafter"/>
</dbReference>
<dbReference type="GO" id="GO:0032790">
    <property type="term" value="P:ribosome disassembly"/>
    <property type="evidence" value="ECO:0007669"/>
    <property type="project" value="TreeGrafter"/>
</dbReference>
<comment type="similarity">
    <text evidence="1">Belongs to the IF-3 family.</text>
</comment>
<dbReference type="Pfam" id="PF05198">
    <property type="entry name" value="IF3_N"/>
    <property type="match status" value="1"/>
</dbReference>
<name>A0A3B1BFG6_9ZZZZ</name>
<dbReference type="SUPFAM" id="SSF55200">
    <property type="entry name" value="Translation initiation factor IF3, C-terminal domain"/>
    <property type="match status" value="1"/>
</dbReference>
<proteinExistence type="inferred from homology"/>
<keyword evidence="3" id="KW-0648">Protein biosynthesis</keyword>
<dbReference type="AlphaFoldDB" id="A0A3B1BFG6"/>
<dbReference type="InterPro" id="IPR019815">
    <property type="entry name" value="Translation_initiation_fac_3_C"/>
</dbReference>
<dbReference type="InterPro" id="IPR036787">
    <property type="entry name" value="T_IF-3_N_sf"/>
</dbReference>
<dbReference type="EMBL" id="UOGA01000084">
    <property type="protein sequence ID" value="VAX16996.1"/>
    <property type="molecule type" value="Genomic_DNA"/>
</dbReference>
<evidence type="ECO:0000313" key="7">
    <source>
        <dbReference type="EMBL" id="VAX16996.1"/>
    </source>
</evidence>
<evidence type="ECO:0000256" key="2">
    <source>
        <dbReference type="ARBA" id="ARBA00022540"/>
    </source>
</evidence>
<dbReference type="PANTHER" id="PTHR10938:SF0">
    <property type="entry name" value="TRANSLATION INITIATION FACTOR IF-3, MITOCHONDRIAL"/>
    <property type="match status" value="1"/>
</dbReference>
<accession>A0A3B1BFG6</accession>
<dbReference type="GO" id="GO:0043022">
    <property type="term" value="F:ribosome binding"/>
    <property type="evidence" value="ECO:0007669"/>
    <property type="project" value="TreeGrafter"/>
</dbReference>
<dbReference type="NCBIfam" id="TIGR00168">
    <property type="entry name" value="infC"/>
    <property type="match status" value="1"/>
</dbReference>
<evidence type="ECO:0000256" key="4">
    <source>
        <dbReference type="SAM" id="MobiDB-lite"/>
    </source>
</evidence>
<evidence type="ECO:0000259" key="5">
    <source>
        <dbReference type="Pfam" id="PF00707"/>
    </source>
</evidence>
<dbReference type="HAMAP" id="MF_00080">
    <property type="entry name" value="IF_3"/>
    <property type="match status" value="1"/>
</dbReference>
<feature type="compositionally biased region" description="Basic and acidic residues" evidence="4">
    <location>
        <begin position="154"/>
        <end position="168"/>
    </location>
</feature>
<dbReference type="GO" id="GO:0003743">
    <property type="term" value="F:translation initiation factor activity"/>
    <property type="evidence" value="ECO:0007669"/>
    <property type="project" value="UniProtKB-KW"/>
</dbReference>
<protein>
    <submittedName>
        <fullName evidence="7">Translation initiation factor 3</fullName>
    </submittedName>
</protein>